<accession>A0A2I0JRV6</accession>
<dbReference type="EMBL" id="PGOL01001331">
    <property type="protein sequence ID" value="PKI59035.1"/>
    <property type="molecule type" value="Genomic_DNA"/>
</dbReference>
<evidence type="ECO:0000313" key="2">
    <source>
        <dbReference type="EMBL" id="PKI59035.1"/>
    </source>
</evidence>
<proteinExistence type="predicted"/>
<reference evidence="2 3" key="1">
    <citation type="submission" date="2017-11" db="EMBL/GenBank/DDBJ databases">
        <title>De-novo sequencing of pomegranate (Punica granatum L.) genome.</title>
        <authorList>
            <person name="Akparov Z."/>
            <person name="Amiraslanov A."/>
            <person name="Hajiyeva S."/>
            <person name="Abbasov M."/>
            <person name="Kaur K."/>
            <person name="Hamwieh A."/>
            <person name="Solovyev V."/>
            <person name="Salamov A."/>
            <person name="Braich B."/>
            <person name="Kosarev P."/>
            <person name="Mahmoud A."/>
            <person name="Hajiyev E."/>
            <person name="Babayeva S."/>
            <person name="Izzatullayeva V."/>
            <person name="Mammadov A."/>
            <person name="Mammadov A."/>
            <person name="Sharifova S."/>
            <person name="Ojaghi J."/>
            <person name="Eynullazada K."/>
            <person name="Bayramov B."/>
            <person name="Abdulazimova A."/>
            <person name="Shahmuradov I."/>
        </authorList>
    </citation>
    <scope>NUCLEOTIDE SEQUENCE [LARGE SCALE GENOMIC DNA]</scope>
    <source>
        <strain evidence="3">cv. AG2017</strain>
        <tissue evidence="2">Leaf</tissue>
    </source>
</reference>
<evidence type="ECO:0000313" key="3">
    <source>
        <dbReference type="Proteomes" id="UP000233551"/>
    </source>
</evidence>
<gene>
    <name evidence="2" type="ORF">CRG98_020603</name>
</gene>
<evidence type="ECO:0000256" key="1">
    <source>
        <dbReference type="SAM" id="MobiDB-lite"/>
    </source>
</evidence>
<name>A0A2I0JRV6_PUNGR</name>
<protein>
    <submittedName>
        <fullName evidence="2">Uncharacterized protein</fullName>
    </submittedName>
</protein>
<keyword evidence="3" id="KW-1185">Reference proteome</keyword>
<sequence length="149" mass="17023">MPSNNEDDPVGRVWGSSSSRSKRKKVNRNRAGRHNQLVKDYFTEESAYTPEHIRGPRTKLTSLRLRSERGLESWVAVAGQRSQGRAGIEIDRNSGRIQDRGRWNGGRLTQGLRVEAELKEEGLLNTDYRKARTIEGGNFKIRVSGRVFW</sequence>
<dbReference type="Proteomes" id="UP000233551">
    <property type="component" value="Unassembled WGS sequence"/>
</dbReference>
<comment type="caution">
    <text evidence="2">The sequence shown here is derived from an EMBL/GenBank/DDBJ whole genome shotgun (WGS) entry which is preliminary data.</text>
</comment>
<dbReference type="AlphaFoldDB" id="A0A2I0JRV6"/>
<feature type="region of interest" description="Disordered" evidence="1">
    <location>
        <begin position="1"/>
        <end position="48"/>
    </location>
</feature>
<organism evidence="2 3">
    <name type="scientific">Punica granatum</name>
    <name type="common">Pomegranate</name>
    <dbReference type="NCBI Taxonomy" id="22663"/>
    <lineage>
        <taxon>Eukaryota</taxon>
        <taxon>Viridiplantae</taxon>
        <taxon>Streptophyta</taxon>
        <taxon>Embryophyta</taxon>
        <taxon>Tracheophyta</taxon>
        <taxon>Spermatophyta</taxon>
        <taxon>Magnoliopsida</taxon>
        <taxon>eudicotyledons</taxon>
        <taxon>Gunneridae</taxon>
        <taxon>Pentapetalae</taxon>
        <taxon>rosids</taxon>
        <taxon>malvids</taxon>
        <taxon>Myrtales</taxon>
        <taxon>Lythraceae</taxon>
        <taxon>Punica</taxon>
    </lineage>
</organism>
<feature type="compositionally biased region" description="Basic residues" evidence="1">
    <location>
        <begin position="20"/>
        <end position="33"/>
    </location>
</feature>